<sequence>MTLQQIHHQSKRILRKREVLHRTGLSNATLHEMIAAQRFPAQIRISTRSVGWIESEVDAWIDERIAASRQKAA</sequence>
<dbReference type="Proteomes" id="UP001156215">
    <property type="component" value="Chromosome"/>
</dbReference>
<dbReference type="PANTHER" id="PTHR36154">
    <property type="entry name" value="DNA-BINDING TRANSCRIPTIONAL ACTIVATOR ALPA"/>
    <property type="match status" value="1"/>
</dbReference>
<protein>
    <submittedName>
        <fullName evidence="1">AlpA family transcriptional regulator</fullName>
    </submittedName>
</protein>
<dbReference type="PANTHER" id="PTHR36154:SF1">
    <property type="entry name" value="DNA-BINDING TRANSCRIPTIONAL ACTIVATOR ALPA"/>
    <property type="match status" value="1"/>
</dbReference>
<dbReference type="Pfam" id="PF05930">
    <property type="entry name" value="Phage_AlpA"/>
    <property type="match status" value="1"/>
</dbReference>
<dbReference type="EMBL" id="CP098242">
    <property type="protein sequence ID" value="WAW09283.1"/>
    <property type="molecule type" value="Genomic_DNA"/>
</dbReference>
<dbReference type="AlphaFoldDB" id="A0A9E9P2R3"/>
<evidence type="ECO:0000313" key="2">
    <source>
        <dbReference type="Proteomes" id="UP001156215"/>
    </source>
</evidence>
<dbReference type="InterPro" id="IPR010260">
    <property type="entry name" value="AlpA"/>
</dbReference>
<evidence type="ECO:0000313" key="1">
    <source>
        <dbReference type="EMBL" id="WAW09283.1"/>
    </source>
</evidence>
<dbReference type="RefSeq" id="WP_269308279.1">
    <property type="nucleotide sequence ID" value="NZ_CP098242.1"/>
</dbReference>
<keyword evidence="2" id="KW-1185">Reference proteome</keyword>
<dbReference type="KEGG" id="ovb:NB640_08395"/>
<name>A0A9E9P2R3_9BURK</name>
<gene>
    <name evidence="1" type="ORF">NB640_08395</name>
</gene>
<accession>A0A9E9P2R3</accession>
<proteinExistence type="predicted"/>
<reference evidence="1" key="1">
    <citation type="journal article" date="2022" name="Front. Microbiol.">
        <title>New perspectives on an old grouping: The genomic and phenotypic variability of Oxalobacter formigenes and the implications for calcium oxalate stone prevention.</title>
        <authorList>
            <person name="Chmiel J.A."/>
            <person name="Carr C."/>
            <person name="Stuivenberg G.A."/>
            <person name="Venema R."/>
            <person name="Chanyi R.M."/>
            <person name="Al K.F."/>
            <person name="Giguere D."/>
            <person name="Say H."/>
            <person name="Akouris P.P."/>
            <person name="Dominguez Romero S.A."/>
            <person name="Kwong A."/>
            <person name="Tai V."/>
            <person name="Koval S.F."/>
            <person name="Razvi H."/>
            <person name="Bjazevic J."/>
            <person name="Burton J.P."/>
        </authorList>
    </citation>
    <scope>NUCLEOTIDE SEQUENCE</scope>
    <source>
        <strain evidence="1">WoOx3</strain>
    </source>
</reference>
<dbReference type="Gene3D" id="1.10.238.160">
    <property type="match status" value="1"/>
</dbReference>
<dbReference type="InterPro" id="IPR052931">
    <property type="entry name" value="Prophage_regulatory_activator"/>
</dbReference>
<organism evidence="1 2">
    <name type="scientific">Oxalobacter vibrioformis</name>
    <dbReference type="NCBI Taxonomy" id="933080"/>
    <lineage>
        <taxon>Bacteria</taxon>
        <taxon>Pseudomonadati</taxon>
        <taxon>Pseudomonadota</taxon>
        <taxon>Betaproteobacteria</taxon>
        <taxon>Burkholderiales</taxon>
        <taxon>Oxalobacteraceae</taxon>
        <taxon>Oxalobacter</taxon>
    </lineage>
</organism>